<dbReference type="CDD" id="cd02440">
    <property type="entry name" value="AdoMet_MTases"/>
    <property type="match status" value="1"/>
</dbReference>
<evidence type="ECO:0000313" key="3">
    <source>
        <dbReference type="Proteomes" id="UP000199163"/>
    </source>
</evidence>
<dbReference type="Gene3D" id="3.40.50.150">
    <property type="entry name" value="Vaccinia Virus protein VP39"/>
    <property type="match status" value="1"/>
</dbReference>
<dbReference type="EMBL" id="FNDK01000039">
    <property type="protein sequence ID" value="SDI36679.1"/>
    <property type="molecule type" value="Genomic_DNA"/>
</dbReference>
<sequence>MLKDTGERIIPENMKPDNGMLLEHIARYYFAMPYTHGRVLDIACGAGYGTKMVAKTRKKYISNIYGVDIDADVIRYANKMYYHPLLAFHTGDVLKPDLVKEIGTFDTVISFETLEHVPDDRQFLQRILSLVKPGGTLIVSTPFGKGRGQPCQSPFHYFQLTEAEFQQLFFDTPAIEHVQFFYQQGIAFETVKHPSIRYPMGIAVAAKAAAER</sequence>
<dbReference type="InterPro" id="IPR025714">
    <property type="entry name" value="Methyltranfer_dom"/>
</dbReference>
<dbReference type="Pfam" id="PF13847">
    <property type="entry name" value="Methyltransf_31"/>
    <property type="match status" value="1"/>
</dbReference>
<evidence type="ECO:0000259" key="1">
    <source>
        <dbReference type="Pfam" id="PF13847"/>
    </source>
</evidence>
<dbReference type="OrthoDB" id="8936324at2"/>
<organism evidence="2 3">
    <name type="scientific">Alteribacillus persepolensis</name>
    <dbReference type="NCBI Taxonomy" id="568899"/>
    <lineage>
        <taxon>Bacteria</taxon>
        <taxon>Bacillati</taxon>
        <taxon>Bacillota</taxon>
        <taxon>Bacilli</taxon>
        <taxon>Bacillales</taxon>
        <taxon>Bacillaceae</taxon>
        <taxon>Alteribacillus</taxon>
    </lineage>
</organism>
<dbReference type="PANTHER" id="PTHR43861:SF6">
    <property type="entry name" value="METHYLTRANSFERASE TYPE 11"/>
    <property type="match status" value="1"/>
</dbReference>
<dbReference type="InterPro" id="IPR029063">
    <property type="entry name" value="SAM-dependent_MTases_sf"/>
</dbReference>
<keyword evidence="2" id="KW-0489">Methyltransferase</keyword>
<dbReference type="AlphaFoldDB" id="A0A1G8JZY0"/>
<dbReference type="SUPFAM" id="SSF53335">
    <property type="entry name" value="S-adenosyl-L-methionine-dependent methyltransferases"/>
    <property type="match status" value="1"/>
</dbReference>
<dbReference type="GO" id="GO:0032259">
    <property type="term" value="P:methylation"/>
    <property type="evidence" value="ECO:0007669"/>
    <property type="project" value="UniProtKB-KW"/>
</dbReference>
<dbReference type="GO" id="GO:0008168">
    <property type="term" value="F:methyltransferase activity"/>
    <property type="evidence" value="ECO:0007669"/>
    <property type="project" value="UniProtKB-KW"/>
</dbReference>
<feature type="domain" description="Methyltransferase" evidence="1">
    <location>
        <begin position="37"/>
        <end position="143"/>
    </location>
</feature>
<keyword evidence="3" id="KW-1185">Reference proteome</keyword>
<dbReference type="Proteomes" id="UP000199163">
    <property type="component" value="Unassembled WGS sequence"/>
</dbReference>
<dbReference type="RefSeq" id="WP_091276773.1">
    <property type="nucleotide sequence ID" value="NZ_FNDK01000039.1"/>
</dbReference>
<protein>
    <submittedName>
        <fullName evidence="2">Methyltransferase domain-containing protein</fullName>
    </submittedName>
</protein>
<keyword evidence="2" id="KW-0808">Transferase</keyword>
<gene>
    <name evidence="2" type="ORF">SAMN05192534_13914</name>
</gene>
<dbReference type="PANTHER" id="PTHR43861">
    <property type="entry name" value="TRANS-ACONITATE 2-METHYLTRANSFERASE-RELATED"/>
    <property type="match status" value="1"/>
</dbReference>
<dbReference type="STRING" id="568899.SAMN05192534_13914"/>
<reference evidence="2 3" key="1">
    <citation type="submission" date="2016-10" db="EMBL/GenBank/DDBJ databases">
        <authorList>
            <person name="de Groot N.N."/>
        </authorList>
    </citation>
    <scope>NUCLEOTIDE SEQUENCE [LARGE SCALE GENOMIC DNA]</scope>
    <source>
        <strain evidence="2 3">DSM 21632</strain>
    </source>
</reference>
<evidence type="ECO:0000313" key="2">
    <source>
        <dbReference type="EMBL" id="SDI36679.1"/>
    </source>
</evidence>
<accession>A0A1G8JZY0</accession>
<proteinExistence type="predicted"/>
<name>A0A1G8JZY0_9BACI</name>